<dbReference type="InterPro" id="IPR002716">
    <property type="entry name" value="PIN_dom"/>
</dbReference>
<keyword evidence="2" id="KW-0963">Cytoplasm</keyword>
<evidence type="ECO:0000259" key="6">
    <source>
        <dbReference type="SMART" id="SM00670"/>
    </source>
</evidence>
<dbReference type="InterPro" id="IPR038587">
    <property type="entry name" value="Ribosomal_eL40_sf"/>
</dbReference>
<gene>
    <name evidence="8" type="ORF">C7M61_000864</name>
</gene>
<accession>A0A2P7YZ18</accession>
<feature type="domain" description="PIN" evidence="6">
    <location>
        <begin position="1208"/>
        <end position="1361"/>
    </location>
</feature>
<dbReference type="InterPro" id="IPR001975">
    <property type="entry name" value="Ribosomal_eL40_dom"/>
</dbReference>
<dbReference type="RefSeq" id="XP_024715889.1">
    <property type="nucleotide sequence ID" value="XM_024856290.1"/>
</dbReference>
<feature type="compositionally biased region" description="Polar residues" evidence="5">
    <location>
        <begin position="782"/>
        <end position="792"/>
    </location>
</feature>
<comment type="caution">
    <text evidence="8">The sequence shown here is derived from an EMBL/GenBank/DDBJ whole genome shotgun (WGS) entry which is preliminary data.</text>
</comment>
<dbReference type="OrthoDB" id="2017974at2759"/>
<feature type="compositionally biased region" description="Polar residues" evidence="5">
    <location>
        <begin position="184"/>
        <end position="233"/>
    </location>
</feature>
<evidence type="ECO:0000313" key="8">
    <source>
        <dbReference type="EMBL" id="PSK41190.1"/>
    </source>
</evidence>
<organism evidence="8 9">
    <name type="scientific">Candidozyma pseudohaemuli</name>
    <dbReference type="NCBI Taxonomy" id="418784"/>
    <lineage>
        <taxon>Eukaryota</taxon>
        <taxon>Fungi</taxon>
        <taxon>Dikarya</taxon>
        <taxon>Ascomycota</taxon>
        <taxon>Saccharomycotina</taxon>
        <taxon>Pichiomycetes</taxon>
        <taxon>Metschnikowiaceae</taxon>
        <taxon>Candidozyma</taxon>
    </lineage>
</organism>
<evidence type="ECO:0000313" key="9">
    <source>
        <dbReference type="Proteomes" id="UP000241107"/>
    </source>
</evidence>
<dbReference type="SMART" id="SM01377">
    <property type="entry name" value="Ribosomal_L40e"/>
    <property type="match status" value="1"/>
</dbReference>
<dbReference type="EMBL" id="PYFQ01000001">
    <property type="protein sequence ID" value="PSK41190.1"/>
    <property type="molecule type" value="Genomic_DNA"/>
</dbReference>
<feature type="region of interest" description="Disordered" evidence="5">
    <location>
        <begin position="184"/>
        <end position="240"/>
    </location>
</feature>
<dbReference type="STRING" id="418784.A0A2P7YZ18"/>
<dbReference type="Gene3D" id="3.40.50.1010">
    <property type="entry name" value="5'-nuclease"/>
    <property type="match status" value="1"/>
</dbReference>
<feature type="compositionally biased region" description="Polar residues" evidence="5">
    <location>
        <begin position="277"/>
        <end position="326"/>
    </location>
</feature>
<evidence type="ECO:0000256" key="2">
    <source>
        <dbReference type="ARBA" id="ARBA00022490"/>
    </source>
</evidence>
<dbReference type="SUPFAM" id="SSF57829">
    <property type="entry name" value="Zn-binding ribosomal proteins"/>
    <property type="match status" value="1"/>
</dbReference>
<dbReference type="Proteomes" id="UP000241107">
    <property type="component" value="Unassembled WGS sequence"/>
</dbReference>
<dbReference type="Pfam" id="PF13638">
    <property type="entry name" value="PIN_4"/>
    <property type="match status" value="1"/>
</dbReference>
<dbReference type="GO" id="GO:0003735">
    <property type="term" value="F:structural constituent of ribosome"/>
    <property type="evidence" value="ECO:0007669"/>
    <property type="project" value="InterPro"/>
</dbReference>
<dbReference type="InterPro" id="IPR029060">
    <property type="entry name" value="PIN-like_dom_sf"/>
</dbReference>
<proteinExistence type="predicted"/>
<feature type="domain" description="Large ribosomal subunit protein eL40" evidence="7">
    <location>
        <begin position="1"/>
        <end position="52"/>
    </location>
</feature>
<dbReference type="InterPro" id="IPR011332">
    <property type="entry name" value="Ribosomal_zn-bd"/>
</dbReference>
<dbReference type="SMART" id="SM00670">
    <property type="entry name" value="PINc"/>
    <property type="match status" value="1"/>
</dbReference>
<dbReference type="GO" id="GO:0004540">
    <property type="term" value="F:RNA nuclease activity"/>
    <property type="evidence" value="ECO:0007669"/>
    <property type="project" value="UniProtKB-ARBA"/>
</dbReference>
<dbReference type="VEuPathDB" id="FungiDB:C7M61_000864"/>
<evidence type="ECO:0000256" key="3">
    <source>
        <dbReference type="ARBA" id="ARBA00022980"/>
    </source>
</evidence>
<dbReference type="GeneID" id="36564256"/>
<sequence length="1390" mass="157785">MIEPSLKALASKYNCEKSICRKCYARLPPRATNCRKRKCGHTNQLRPKKNEHVSLLDLFLNTLTEYTLAILPGTPLYWTLHLKPFDPDTQGVPVAPPGFPKLTIGCRINSTNHQHPQHPASPPIPLLLSTSISHKCPPGSMNTPVGTGFPHDPKASLPQLDSAPLDANLQSHPAFASMYGNQMNPAQQKRQNSMSAYVNNPSSKRTPNPLQMQLSMQSNVPGANQLGSTNPGSPSGRFAPAALRGKYRKSVQFPSLQQQLHNQAPLQGHGSLMIKTPTPSNYDVPSSPNVTQSTAQNNSDLSGSSPMVDSMTPANTSHNKDTASATSQSQSMPLQQQPSVQSDALTNQQQRVMTDEEQQLATKLKETYKNIVSFEEIVQKSIVDLTHKINQSSNFYSPYTTSMYVPQHQALHGSAPNFQAAIPTNTTELSNNLWTIYHHNITLLNNYYDFLTTALKPTAISTHHRTGKNIIDLYKIPRRMWVYGIVGFLELLKNIMSIFQEHEVFSCFIAHCFSIVSSLTDPSWEMEGWWCEKLGDLSRMAIALYSSRFIDWKSSSEYWYWNALKTLYGHGKMYYHMSTVQQDNLEALVNISKAVNCRDPFVPTAQYLELVVENICTQRNILSLLELPIIDFIKIHKVLLCINTSNPNSRISPNQGDMFQETRLNQGIDLVSRYAMSFGSDSHGYNFFLRQFIYPNQSDKQNSDPFTQYLKQQHEQDQQSNSMDTIEKVNFWFNKGPLFALANINHLIGFGDARNPFAKLFLLPEALRERKDKKERKRKTKSTGSQEQANMEASSQFGGMSNGVDSASVTGSDLSVMDWFYCLAYLDKSVLELNFRILRYFLVGPKQASACHVIVWLYFLIALGEAIKRYPESRNMFLWLFQKFFPWEAFINYTNSITAIVRNNAHINDMCREYIINHPNYVQHFNENEHLPEVWKCWGTLWFDFICVKQDYEDFEAAGILSHEMFDQPICGTPPMMNLNNLQQDGSGPRDKGQKDNEERLVRIVLLSRLLADNYDFGFMRDKDGFKFDQQVYEDSKNDTLLSFPSFKGSSDMYQFINEVIYEDNRLTLGSFVTPISTSNLGQRLLEDSLTPELLDECWFHIAAGSSWLNGTDGIDFNDVIPNQEALEGYVDTESNDNGIDLDSVGQAGHLENHHLYHLLQHQQALMLQQRGASQEFYNGIIEGDLVPSFKKNSVEGDLGDRMDTSLTYITFDTNIWLKHCGRIFKCAHSGAFKVLIPLIVFQELRSLRKSTEATIADAATRSVIIIRELYANKEVVPLRFDGTIASDINEVTEFENNPSWLNNVDLTVLNVVTEHDELNRKMMNGTNAILRTKPPIMLDEKMAKVFRYCVLITDDRNMRLRAKTTGLSSFQSRWLFGQLESISSNMCID</sequence>
<keyword evidence="3 8" id="KW-0689">Ribosomal protein</keyword>
<feature type="compositionally biased region" description="Low complexity" evidence="5">
    <location>
        <begin position="327"/>
        <end position="342"/>
    </location>
</feature>
<feature type="region of interest" description="Disordered" evidence="5">
    <location>
        <begin position="269"/>
        <end position="354"/>
    </location>
</feature>
<reference evidence="8 9" key="1">
    <citation type="submission" date="2018-03" db="EMBL/GenBank/DDBJ databases">
        <title>Candida pseudohaemulonii genome assembly and annotation.</title>
        <authorList>
            <person name="Munoz J.F."/>
            <person name="Gade L.G."/>
            <person name="Chow N.A."/>
            <person name="Litvintseva A.P."/>
            <person name="Loparev V.N."/>
            <person name="Cuomo C.A."/>
        </authorList>
    </citation>
    <scope>NUCLEOTIDE SEQUENCE [LARGE SCALE GENOMIC DNA]</scope>
    <source>
        <strain evidence="8 9">B12108</strain>
    </source>
</reference>
<dbReference type="SUPFAM" id="SSF48452">
    <property type="entry name" value="TPR-like"/>
    <property type="match status" value="1"/>
</dbReference>
<evidence type="ECO:0000256" key="4">
    <source>
        <dbReference type="ARBA" id="ARBA00023274"/>
    </source>
</evidence>
<evidence type="ECO:0000259" key="7">
    <source>
        <dbReference type="SMART" id="SM01377"/>
    </source>
</evidence>
<feature type="region of interest" description="Disordered" evidence="5">
    <location>
        <begin position="771"/>
        <end position="792"/>
    </location>
</feature>
<dbReference type="GO" id="GO:1990904">
    <property type="term" value="C:ribonucleoprotein complex"/>
    <property type="evidence" value="ECO:0007669"/>
    <property type="project" value="UniProtKB-KW"/>
</dbReference>
<keyword evidence="4" id="KW-0687">Ribonucleoprotein</keyword>
<feature type="compositionally biased region" description="Polar residues" evidence="5">
    <location>
        <begin position="343"/>
        <end position="352"/>
    </location>
</feature>
<comment type="subcellular location">
    <subcellularLocation>
        <location evidence="1">Cytoplasm</location>
    </subcellularLocation>
</comment>
<dbReference type="GO" id="GO:0005737">
    <property type="term" value="C:cytoplasm"/>
    <property type="evidence" value="ECO:0007669"/>
    <property type="project" value="UniProtKB-SubCell"/>
</dbReference>
<protein>
    <submittedName>
        <fullName evidence="8">Ubiquitin-60S ribosomal protein L40</fullName>
    </submittedName>
</protein>
<dbReference type="GO" id="GO:0006412">
    <property type="term" value="P:translation"/>
    <property type="evidence" value="ECO:0007669"/>
    <property type="project" value="InterPro"/>
</dbReference>
<dbReference type="SUPFAM" id="SSF88723">
    <property type="entry name" value="PIN domain-like"/>
    <property type="match status" value="1"/>
</dbReference>
<dbReference type="InterPro" id="IPR011990">
    <property type="entry name" value="TPR-like_helical_dom_sf"/>
</dbReference>
<evidence type="ECO:0000256" key="1">
    <source>
        <dbReference type="ARBA" id="ARBA00004496"/>
    </source>
</evidence>
<dbReference type="FunFam" id="4.10.1060.50:FF:000001">
    <property type="entry name" value="ubiquitin-60S ribosomal protein L40"/>
    <property type="match status" value="1"/>
</dbReference>
<dbReference type="Gene3D" id="4.10.1060.50">
    <property type="match status" value="1"/>
</dbReference>
<keyword evidence="9" id="KW-1185">Reference proteome</keyword>
<name>A0A2P7YZ18_9ASCO</name>
<evidence type="ECO:0000256" key="5">
    <source>
        <dbReference type="SAM" id="MobiDB-lite"/>
    </source>
</evidence>
<dbReference type="GO" id="GO:0005840">
    <property type="term" value="C:ribosome"/>
    <property type="evidence" value="ECO:0007669"/>
    <property type="project" value="UniProtKB-KW"/>
</dbReference>
<dbReference type="Pfam" id="PF01020">
    <property type="entry name" value="Ribosomal_L40e"/>
    <property type="match status" value="1"/>
</dbReference>